<protein>
    <submittedName>
        <fullName evidence="2">Uncharacterized protein</fullName>
    </submittedName>
</protein>
<keyword evidence="3" id="KW-1185">Reference proteome</keyword>
<name>A0AAV0BKX7_PHAPC</name>
<feature type="compositionally biased region" description="Basic and acidic residues" evidence="1">
    <location>
        <begin position="8"/>
        <end position="38"/>
    </location>
</feature>
<dbReference type="AlphaFoldDB" id="A0AAV0BKX7"/>
<evidence type="ECO:0000313" key="3">
    <source>
        <dbReference type="Proteomes" id="UP001153365"/>
    </source>
</evidence>
<accession>A0AAV0BKX7</accession>
<proteinExistence type="predicted"/>
<dbReference type="EMBL" id="CALTRL010005833">
    <property type="protein sequence ID" value="CAH7687085.1"/>
    <property type="molecule type" value="Genomic_DNA"/>
</dbReference>
<feature type="region of interest" description="Disordered" evidence="1">
    <location>
        <begin position="1"/>
        <end position="55"/>
    </location>
</feature>
<evidence type="ECO:0000256" key="1">
    <source>
        <dbReference type="SAM" id="MobiDB-lite"/>
    </source>
</evidence>
<sequence length="77" mass="8413">MPRTTVKTVRDLGDCLQPPREEEEGRGGEQMRKREGRGIGRAGGAGHMQPCSPPAFPLEQQELICLQVHCNNTEGGL</sequence>
<evidence type="ECO:0000313" key="2">
    <source>
        <dbReference type="EMBL" id="CAH7687085.1"/>
    </source>
</evidence>
<gene>
    <name evidence="2" type="ORF">PPACK8108_LOCUS21821</name>
</gene>
<organism evidence="2 3">
    <name type="scientific">Phakopsora pachyrhizi</name>
    <name type="common">Asian soybean rust disease fungus</name>
    <dbReference type="NCBI Taxonomy" id="170000"/>
    <lineage>
        <taxon>Eukaryota</taxon>
        <taxon>Fungi</taxon>
        <taxon>Dikarya</taxon>
        <taxon>Basidiomycota</taxon>
        <taxon>Pucciniomycotina</taxon>
        <taxon>Pucciniomycetes</taxon>
        <taxon>Pucciniales</taxon>
        <taxon>Phakopsoraceae</taxon>
        <taxon>Phakopsora</taxon>
    </lineage>
</organism>
<dbReference type="Proteomes" id="UP001153365">
    <property type="component" value="Unassembled WGS sequence"/>
</dbReference>
<reference evidence="2" key="1">
    <citation type="submission" date="2022-06" db="EMBL/GenBank/DDBJ databases">
        <authorList>
            <consortium name="SYNGENTA / RWTH Aachen University"/>
        </authorList>
    </citation>
    <scope>NUCLEOTIDE SEQUENCE</scope>
</reference>
<comment type="caution">
    <text evidence="2">The sequence shown here is derived from an EMBL/GenBank/DDBJ whole genome shotgun (WGS) entry which is preliminary data.</text>
</comment>